<proteinExistence type="inferred from homology"/>
<dbReference type="SUPFAM" id="SSF53686">
    <property type="entry name" value="Tryptophan synthase beta subunit-like PLP-dependent enzymes"/>
    <property type="match status" value="1"/>
</dbReference>
<keyword evidence="3 5" id="KW-0663">Pyridoxal phosphate</keyword>
<evidence type="ECO:0000259" key="6">
    <source>
        <dbReference type="Pfam" id="PF00291"/>
    </source>
</evidence>
<comment type="cofactor">
    <cofactor evidence="1 5">
        <name>pyridoxal 5'-phosphate</name>
        <dbReference type="ChEBI" id="CHEBI:597326"/>
    </cofactor>
</comment>
<feature type="modified residue" description="N6-(pyridoxal phosphate)lysine" evidence="5">
    <location>
        <position position="111"/>
    </location>
</feature>
<accession>F7NJ31</accession>
<evidence type="ECO:0000313" key="9">
    <source>
        <dbReference type="Proteomes" id="UP000003240"/>
    </source>
</evidence>
<dbReference type="EMBL" id="AFGF01000082">
    <property type="protein sequence ID" value="EGO63954.1"/>
    <property type="molecule type" value="Genomic_DNA"/>
</dbReference>
<dbReference type="EC" id="4.2.3.1" evidence="4"/>
<dbReference type="GO" id="GO:0009088">
    <property type="term" value="P:threonine biosynthetic process"/>
    <property type="evidence" value="ECO:0007669"/>
    <property type="project" value="UniProtKB-UniRule"/>
</dbReference>
<evidence type="ECO:0000256" key="5">
    <source>
        <dbReference type="PIRSR" id="PIRSR604450-51"/>
    </source>
</evidence>
<evidence type="ECO:0000259" key="7">
    <source>
        <dbReference type="Pfam" id="PF14821"/>
    </source>
</evidence>
<keyword evidence="9" id="KW-1185">Reference proteome</keyword>
<comment type="similarity">
    <text evidence="2">Belongs to the threonine synthase family.</text>
</comment>
<dbReference type="Gene3D" id="3.40.50.1100">
    <property type="match status" value="2"/>
</dbReference>
<dbReference type="GO" id="GO:0004795">
    <property type="term" value="F:threonine synthase activity"/>
    <property type="evidence" value="ECO:0007669"/>
    <property type="project" value="UniProtKB-UniRule"/>
</dbReference>
<dbReference type="Proteomes" id="UP000003240">
    <property type="component" value="Unassembled WGS sequence"/>
</dbReference>
<evidence type="ECO:0000256" key="3">
    <source>
        <dbReference type="ARBA" id="ARBA00022898"/>
    </source>
</evidence>
<gene>
    <name evidence="8" type="ORF">ALO_10434</name>
</gene>
<protein>
    <recommendedName>
        <fullName evidence="4">Threonine synthase</fullName>
        <ecNumber evidence="4">4.2.3.1</ecNumber>
    </recommendedName>
</protein>
<organism evidence="8 9">
    <name type="scientific">Acetonema longum DSM 6540</name>
    <dbReference type="NCBI Taxonomy" id="1009370"/>
    <lineage>
        <taxon>Bacteria</taxon>
        <taxon>Bacillati</taxon>
        <taxon>Bacillota</taxon>
        <taxon>Negativicutes</taxon>
        <taxon>Acetonemataceae</taxon>
        <taxon>Acetonema</taxon>
    </lineage>
</organism>
<dbReference type="Pfam" id="PF00291">
    <property type="entry name" value="PALP"/>
    <property type="match status" value="1"/>
</dbReference>
<feature type="domain" description="Threonine synthase N-terminal" evidence="7">
    <location>
        <begin position="2"/>
        <end position="78"/>
    </location>
</feature>
<evidence type="ECO:0000256" key="4">
    <source>
        <dbReference type="NCBIfam" id="TIGR00260"/>
    </source>
</evidence>
<dbReference type="AlphaFoldDB" id="F7NJ31"/>
<dbReference type="Gene3D" id="3.90.1380.10">
    <property type="entry name" value="Threonine synthase, N-terminal domain"/>
    <property type="match status" value="1"/>
</dbReference>
<keyword evidence="8" id="KW-0456">Lyase</keyword>
<name>F7NJ31_9FIRM</name>
<feature type="domain" description="Tryptophan synthase beta chain-like PALP" evidence="6">
    <location>
        <begin position="102"/>
        <end position="422"/>
    </location>
</feature>
<evidence type="ECO:0000256" key="1">
    <source>
        <dbReference type="ARBA" id="ARBA00001933"/>
    </source>
</evidence>
<dbReference type="RefSeq" id="WP_004573362.1">
    <property type="nucleotide sequence ID" value="NZ_AFGF01000082.1"/>
</dbReference>
<dbReference type="eggNOG" id="COG0498">
    <property type="taxonomic scope" value="Bacteria"/>
</dbReference>
<dbReference type="InterPro" id="IPR004450">
    <property type="entry name" value="Thr_synthase-like"/>
</dbReference>
<dbReference type="Pfam" id="PF14821">
    <property type="entry name" value="Thr_synth_N"/>
    <property type="match status" value="1"/>
</dbReference>
<evidence type="ECO:0000313" key="8">
    <source>
        <dbReference type="EMBL" id="EGO63954.1"/>
    </source>
</evidence>
<dbReference type="OrthoDB" id="9763107at2"/>
<dbReference type="PANTHER" id="PTHR43515">
    <property type="entry name" value="THREONINE SYNTHASE-LIKE 1"/>
    <property type="match status" value="1"/>
</dbReference>
<dbReference type="CDD" id="cd01560">
    <property type="entry name" value="Thr-synth_2"/>
    <property type="match status" value="1"/>
</dbReference>
<reference evidence="8 9" key="1">
    <citation type="journal article" date="2011" name="EMBO J.">
        <title>Structural diversity of bacterial flagellar motors.</title>
        <authorList>
            <person name="Chen S."/>
            <person name="Beeby M."/>
            <person name="Murphy G.E."/>
            <person name="Leadbetter J.R."/>
            <person name="Hendrixson D.R."/>
            <person name="Briegel A."/>
            <person name="Li Z."/>
            <person name="Shi J."/>
            <person name="Tocheva E.I."/>
            <person name="Muller A."/>
            <person name="Dobro M.J."/>
            <person name="Jensen G.J."/>
        </authorList>
    </citation>
    <scope>NUCLEOTIDE SEQUENCE [LARGE SCALE GENOMIC DNA]</scope>
    <source>
        <strain evidence="8 9">DSM 6540</strain>
    </source>
</reference>
<dbReference type="NCBIfam" id="TIGR00260">
    <property type="entry name" value="thrC"/>
    <property type="match status" value="1"/>
</dbReference>
<dbReference type="InterPro" id="IPR001926">
    <property type="entry name" value="TrpB-like_PALP"/>
</dbReference>
<comment type="caution">
    <text evidence="8">The sequence shown here is derived from an EMBL/GenBank/DDBJ whole genome shotgun (WGS) entry which is preliminary data.</text>
</comment>
<sequence length="497" mass="54372">MYISTRGWAEASPAAVAIKMGMAPDGGLFVPVAVPAVDAAFLHSLTSLDYEQRAVKILALFLTDYSVPELQDCVHAAYGGTFDPAGVAPVRQVARGTFVLELWHGPTCAFKDMALQLLPQLLLQALEKTNEAADIAILVATSGDTGKAALEGFKDVDRTRIVVFYPEEGVSQIQRLQMVTQEGGNVAVAAVRGNFDDAQTGVKRIFNDQELSQRLAAIGVRLSSANSINWGRLVPQIVYYFSAYADLVRSGAIRTGQKVNFVVPTGNFGNILAGYYAKRMGLPVNRLICASNHNNVLTDFIRTGEYNRNRPFHKTISPSMDILISSNLERLLYHSTQGDVKRVSAWMNGLNQQGSYRVDEECLQTIRNTFWADWTDDPSAQSVIQQVWRDHNYVLDPHTAVAWQAAAGYQAATGDDTVNIIVSTASPFKFGDSVLAALAGNESLAGKDEFQLLQELSRLTGWAIPPALAGLARKPVKHQRVCEKADMPECVRHILSK</sequence>
<dbReference type="InterPro" id="IPR029144">
    <property type="entry name" value="Thr_synth_N"/>
</dbReference>
<evidence type="ECO:0000256" key="2">
    <source>
        <dbReference type="ARBA" id="ARBA00005517"/>
    </source>
</evidence>
<dbReference type="InterPro" id="IPR036052">
    <property type="entry name" value="TrpB-like_PALP_sf"/>
</dbReference>
<dbReference type="InterPro" id="IPR037158">
    <property type="entry name" value="Thr_synth_N_sf"/>
</dbReference>
<dbReference type="PANTHER" id="PTHR43515:SF1">
    <property type="entry name" value="THREONINE SYNTHASE-LIKE 1"/>
    <property type="match status" value="1"/>
</dbReference>
<dbReference type="GO" id="GO:0005737">
    <property type="term" value="C:cytoplasm"/>
    <property type="evidence" value="ECO:0007669"/>
    <property type="project" value="TreeGrafter"/>
</dbReference>
<dbReference type="STRING" id="1009370.ALO_10434"/>